<keyword evidence="1" id="KW-0479">Metal-binding</keyword>
<protein>
    <submittedName>
        <fullName evidence="5">Alcohol dehydrogenase catalytic domain-containing protein</fullName>
    </submittedName>
</protein>
<feature type="domain" description="Alcohol dehydrogenase-like N-terminal" evidence="4">
    <location>
        <begin position="28"/>
        <end position="118"/>
    </location>
</feature>
<dbReference type="Gene3D" id="3.90.180.10">
    <property type="entry name" value="Medium-chain alcohol dehydrogenases, catalytic domain"/>
    <property type="match status" value="1"/>
</dbReference>
<evidence type="ECO:0000256" key="2">
    <source>
        <dbReference type="ARBA" id="ARBA00022833"/>
    </source>
</evidence>
<dbReference type="RefSeq" id="WP_152211909.1">
    <property type="nucleotide sequence ID" value="NZ_WFLN01000005.1"/>
</dbReference>
<sequence>MNLTKAYAALDAKSKLQMHKIERREVGAKDILIEIEYCGVCHSDIHSARNEWGGTIYPIVPGHEIAGKVIKIGSQVTQFKIGDQVGVGCFIDSCRTCPACKEGVEQYCDAGFIGTYNGIDKQTNKQTFGGYS</sequence>
<evidence type="ECO:0000259" key="4">
    <source>
        <dbReference type="Pfam" id="PF08240"/>
    </source>
</evidence>
<dbReference type="InterPro" id="IPR047109">
    <property type="entry name" value="CAD-like"/>
</dbReference>
<gene>
    <name evidence="5" type="ORF">GCL57_03595</name>
</gene>
<organism evidence="5 6">
    <name type="scientific">Fluviispira multicolorata</name>
    <dbReference type="NCBI Taxonomy" id="2654512"/>
    <lineage>
        <taxon>Bacteria</taxon>
        <taxon>Pseudomonadati</taxon>
        <taxon>Bdellovibrionota</taxon>
        <taxon>Oligoflexia</taxon>
        <taxon>Silvanigrellales</taxon>
        <taxon>Silvanigrellaceae</taxon>
        <taxon>Fluviispira</taxon>
    </lineage>
</organism>
<dbReference type="InterPro" id="IPR002328">
    <property type="entry name" value="ADH_Zn_CS"/>
</dbReference>
<evidence type="ECO:0000256" key="3">
    <source>
        <dbReference type="ARBA" id="ARBA00023002"/>
    </source>
</evidence>
<evidence type="ECO:0000313" key="5">
    <source>
        <dbReference type="EMBL" id="KAB8031733.1"/>
    </source>
</evidence>
<comment type="caution">
    <text evidence="5">The sequence shown here is derived from an EMBL/GenBank/DDBJ whole genome shotgun (WGS) entry which is preliminary data.</text>
</comment>
<reference evidence="5 6" key="1">
    <citation type="submission" date="2019-10" db="EMBL/GenBank/DDBJ databases">
        <title>New genus of Silvanigrellaceae.</title>
        <authorList>
            <person name="Pitt A."/>
            <person name="Hahn M.W."/>
        </authorList>
    </citation>
    <scope>NUCLEOTIDE SEQUENCE [LARGE SCALE GENOMIC DNA]</scope>
    <source>
        <strain evidence="5 6">33A1-SZDP</strain>
    </source>
</reference>
<dbReference type="GO" id="GO:0016616">
    <property type="term" value="F:oxidoreductase activity, acting on the CH-OH group of donors, NAD or NADP as acceptor"/>
    <property type="evidence" value="ECO:0007669"/>
    <property type="project" value="InterPro"/>
</dbReference>
<dbReference type="GO" id="GO:0008270">
    <property type="term" value="F:zinc ion binding"/>
    <property type="evidence" value="ECO:0007669"/>
    <property type="project" value="InterPro"/>
</dbReference>
<dbReference type="AlphaFoldDB" id="A0A833N4S3"/>
<dbReference type="InterPro" id="IPR011032">
    <property type="entry name" value="GroES-like_sf"/>
</dbReference>
<dbReference type="Pfam" id="PF08240">
    <property type="entry name" value="ADH_N"/>
    <property type="match status" value="1"/>
</dbReference>
<evidence type="ECO:0000313" key="6">
    <source>
        <dbReference type="Proteomes" id="UP000442694"/>
    </source>
</evidence>
<dbReference type="PROSITE" id="PS00059">
    <property type="entry name" value="ADH_ZINC"/>
    <property type="match status" value="1"/>
</dbReference>
<accession>A0A833N4S3</accession>
<keyword evidence="2" id="KW-0862">Zinc</keyword>
<dbReference type="EMBL" id="WFLN01000005">
    <property type="protein sequence ID" value="KAB8031733.1"/>
    <property type="molecule type" value="Genomic_DNA"/>
</dbReference>
<proteinExistence type="predicted"/>
<keyword evidence="3" id="KW-0560">Oxidoreductase</keyword>
<name>A0A833N4S3_9BACT</name>
<dbReference type="PANTHER" id="PTHR42683">
    <property type="entry name" value="ALDEHYDE REDUCTASE"/>
    <property type="match status" value="1"/>
</dbReference>
<keyword evidence="6" id="KW-1185">Reference proteome</keyword>
<dbReference type="SUPFAM" id="SSF50129">
    <property type="entry name" value="GroES-like"/>
    <property type="match status" value="1"/>
</dbReference>
<dbReference type="InterPro" id="IPR013154">
    <property type="entry name" value="ADH-like_N"/>
</dbReference>
<dbReference type="Proteomes" id="UP000442694">
    <property type="component" value="Unassembled WGS sequence"/>
</dbReference>
<evidence type="ECO:0000256" key="1">
    <source>
        <dbReference type="ARBA" id="ARBA00022723"/>
    </source>
</evidence>